<dbReference type="EMBL" id="BTRK01000005">
    <property type="protein sequence ID" value="GMR55088.1"/>
    <property type="molecule type" value="Genomic_DNA"/>
</dbReference>
<dbReference type="Proteomes" id="UP001328107">
    <property type="component" value="Unassembled WGS sequence"/>
</dbReference>
<evidence type="ECO:0000313" key="1">
    <source>
        <dbReference type="EMBL" id="GMR55088.1"/>
    </source>
</evidence>
<evidence type="ECO:0008006" key="4">
    <source>
        <dbReference type="Google" id="ProtNLM"/>
    </source>
</evidence>
<keyword evidence="3" id="KW-1185">Reference proteome</keyword>
<reference evidence="2" key="2">
    <citation type="submission" date="2023-06" db="EMBL/GenBank/DDBJ databases">
        <title>Genome assembly of Pristionchus species.</title>
        <authorList>
            <person name="Yoshida K."/>
            <person name="Sommer R.J."/>
        </authorList>
    </citation>
    <scope>NUCLEOTIDE SEQUENCE</scope>
    <source>
        <strain evidence="2 3">RS5460</strain>
    </source>
</reference>
<dbReference type="AlphaFoldDB" id="A0AAN5D2X9"/>
<evidence type="ECO:0000313" key="3">
    <source>
        <dbReference type="Proteomes" id="UP001328107"/>
    </source>
</evidence>
<protein>
    <recommendedName>
        <fullName evidence="4">F-box domain-containing protein</fullName>
    </recommendedName>
</protein>
<dbReference type="EMBL" id="BTRK01000005">
    <property type="protein sequence ID" value="GMR55097.1"/>
    <property type="molecule type" value="Genomic_DNA"/>
</dbReference>
<organism evidence="2 3">
    <name type="scientific">Pristionchus mayeri</name>
    <dbReference type="NCBI Taxonomy" id="1317129"/>
    <lineage>
        <taxon>Eukaryota</taxon>
        <taxon>Metazoa</taxon>
        <taxon>Ecdysozoa</taxon>
        <taxon>Nematoda</taxon>
        <taxon>Chromadorea</taxon>
        <taxon>Rhabditida</taxon>
        <taxon>Rhabditina</taxon>
        <taxon>Diplogasteromorpha</taxon>
        <taxon>Diplogasteroidea</taxon>
        <taxon>Neodiplogasteridae</taxon>
        <taxon>Pristionchus</taxon>
    </lineage>
</organism>
<accession>A0AAN5D2X9</accession>
<name>A0AAN5D2X9_9BILA</name>
<sequence>MQQRLKGTDNRVCIEEHLAEDCLLDIFSRLDHDDLDELSTISTKMLQLANISRSSVIKLNASTCFVLQV</sequence>
<comment type="caution">
    <text evidence="2">The sequence shown here is derived from an EMBL/GenBank/DDBJ whole genome shotgun (WGS) entry which is preliminary data.</text>
</comment>
<evidence type="ECO:0000313" key="2">
    <source>
        <dbReference type="EMBL" id="GMR55097.1"/>
    </source>
</evidence>
<reference evidence="3" key="1">
    <citation type="submission" date="2022-10" db="EMBL/GenBank/DDBJ databases">
        <title>Genome assembly of Pristionchus species.</title>
        <authorList>
            <person name="Yoshida K."/>
            <person name="Sommer R.J."/>
        </authorList>
    </citation>
    <scope>NUCLEOTIDE SEQUENCE [LARGE SCALE GENOMIC DNA]</scope>
    <source>
        <strain evidence="3">RS5460</strain>
    </source>
</reference>
<gene>
    <name evidence="1" type="ORF">PMAYCL1PPCAC_25283</name>
    <name evidence="2" type="ORF">PMAYCL1PPCAC_25292</name>
</gene>
<proteinExistence type="predicted"/>